<dbReference type="AlphaFoldDB" id="A0A9P6X1I9"/>
<sequence length="329" mass="38110">MESHKRKRQEDNDFDFLNIDLSGNIPNDLLATNNVLNSPPISNQTAFTIVVGGKSFRLSWESLKSDGPSNFFIEYFNKKRNTKTVYVDRDPETFNTIVKHLRGYYIRPVNDVENQSLLSDAHFYGLKRLKKMLHEYLFVNVGGRSFRLPWSLFGHDDKANLFNGPLKYAITSSPNASNSSPLYIDRDPDMFQDIVHLLRGYTIDIKNEVHRENLLKDSQYYAFKQLTDKLSTAKQTVAFNEGPNSEILLQLNDVRLMNLLIPKSTNLTTENEDNWQPSQLRYKRNDNIHRLLIQVNNLCVNYDLENNKMVFEMKDKTKMNSIGQAIDDG</sequence>
<comment type="caution">
    <text evidence="2">The sequence shown here is derived from an EMBL/GenBank/DDBJ whole genome shotgun (WGS) entry which is preliminary data.</text>
</comment>
<dbReference type="Pfam" id="PF02214">
    <property type="entry name" value="BTB_2"/>
    <property type="match status" value="2"/>
</dbReference>
<evidence type="ECO:0000313" key="2">
    <source>
        <dbReference type="EMBL" id="KAG1303300.1"/>
    </source>
</evidence>
<evidence type="ECO:0000313" key="3">
    <source>
        <dbReference type="Proteomes" id="UP000716291"/>
    </source>
</evidence>
<dbReference type="EMBL" id="JAANQT010002035">
    <property type="protein sequence ID" value="KAG1303300.1"/>
    <property type="molecule type" value="Genomic_DNA"/>
</dbReference>
<dbReference type="PANTHER" id="PTHR31758">
    <property type="entry name" value="BTB/POZ DOMAIN-CONTAINING PROTEIN YLR108C"/>
    <property type="match status" value="1"/>
</dbReference>
<accession>A0A9P6X1I9</accession>
<dbReference type="PANTHER" id="PTHR31758:SF2">
    <property type="entry name" value="BTB_POZ DOMAIN-CONTAINING PROTEIN YLR108C"/>
    <property type="match status" value="1"/>
</dbReference>
<dbReference type="InterPro" id="IPR003131">
    <property type="entry name" value="T1-type_BTB"/>
</dbReference>
<dbReference type="InterPro" id="IPR000210">
    <property type="entry name" value="BTB/POZ_dom"/>
</dbReference>
<dbReference type="InterPro" id="IPR011333">
    <property type="entry name" value="SKP1/BTB/POZ_sf"/>
</dbReference>
<dbReference type="GO" id="GO:0051260">
    <property type="term" value="P:protein homooligomerization"/>
    <property type="evidence" value="ECO:0007669"/>
    <property type="project" value="InterPro"/>
</dbReference>
<dbReference type="OrthoDB" id="2414723at2759"/>
<dbReference type="Gene3D" id="3.30.710.10">
    <property type="entry name" value="Potassium Channel Kv1.1, Chain A"/>
    <property type="match status" value="2"/>
</dbReference>
<dbReference type="SUPFAM" id="SSF54695">
    <property type="entry name" value="POZ domain"/>
    <property type="match status" value="2"/>
</dbReference>
<dbReference type="SMART" id="SM00225">
    <property type="entry name" value="BTB"/>
    <property type="match status" value="1"/>
</dbReference>
<dbReference type="Proteomes" id="UP000716291">
    <property type="component" value="Unassembled WGS sequence"/>
</dbReference>
<keyword evidence="3" id="KW-1185">Reference proteome</keyword>
<organism evidence="2 3">
    <name type="scientific">Rhizopus oryzae</name>
    <name type="common">Mucormycosis agent</name>
    <name type="synonym">Rhizopus arrhizus var. delemar</name>
    <dbReference type="NCBI Taxonomy" id="64495"/>
    <lineage>
        <taxon>Eukaryota</taxon>
        <taxon>Fungi</taxon>
        <taxon>Fungi incertae sedis</taxon>
        <taxon>Mucoromycota</taxon>
        <taxon>Mucoromycotina</taxon>
        <taxon>Mucoromycetes</taxon>
        <taxon>Mucorales</taxon>
        <taxon>Mucorineae</taxon>
        <taxon>Rhizopodaceae</taxon>
        <taxon>Rhizopus</taxon>
    </lineage>
</organism>
<protein>
    <recommendedName>
        <fullName evidence="1">BTB domain-containing protein</fullName>
    </recommendedName>
</protein>
<name>A0A9P6X1I9_RHIOR</name>
<gene>
    <name evidence="2" type="ORF">G6F64_010189</name>
</gene>
<reference evidence="2" key="1">
    <citation type="journal article" date="2020" name="Microb. Genom.">
        <title>Genetic diversity of clinical and environmental Mucorales isolates obtained from an investigation of mucormycosis cases among solid organ transplant recipients.</title>
        <authorList>
            <person name="Nguyen M.H."/>
            <person name="Kaul D."/>
            <person name="Muto C."/>
            <person name="Cheng S.J."/>
            <person name="Richter R.A."/>
            <person name="Bruno V.M."/>
            <person name="Liu G."/>
            <person name="Beyhan S."/>
            <person name="Sundermann A.J."/>
            <person name="Mounaud S."/>
            <person name="Pasculle A.W."/>
            <person name="Nierman W.C."/>
            <person name="Driscoll E."/>
            <person name="Cumbie R."/>
            <person name="Clancy C.J."/>
            <person name="Dupont C.L."/>
        </authorList>
    </citation>
    <scope>NUCLEOTIDE SEQUENCE</scope>
    <source>
        <strain evidence="2">GL11</strain>
    </source>
</reference>
<feature type="domain" description="BTB" evidence="1">
    <location>
        <begin position="45"/>
        <end position="141"/>
    </location>
</feature>
<proteinExistence type="predicted"/>
<evidence type="ECO:0000259" key="1">
    <source>
        <dbReference type="SMART" id="SM00225"/>
    </source>
</evidence>